<sequence length="142" mass="14870">MPEAGCVNSCWCEALCMCACRKQEDVAVMVKQSSAASKLQTSAGLGAMVAGTAVVVSTLCRCDPLGGASLSMDTVKWACAGMVLSAPLVALRVWTWTPAASAALPAVDDMHRGQMQVIVRARMACLLRCAHLCAPHVPVHAR</sequence>
<dbReference type="EMBL" id="HBEC01023625">
    <property type="protein sequence ID" value="CAD8291152.1"/>
    <property type="molecule type" value="Transcribed_RNA"/>
</dbReference>
<evidence type="ECO:0000313" key="1">
    <source>
        <dbReference type="EMBL" id="CAD8291152.1"/>
    </source>
</evidence>
<gene>
    <name evidence="1" type="ORF">CEUR00632_LOCUS10810</name>
</gene>
<name>A0A7R9VC17_9CHLO</name>
<accession>A0A7R9VC17</accession>
<reference evidence="1" key="1">
    <citation type="submission" date="2021-01" db="EMBL/GenBank/DDBJ databases">
        <authorList>
            <person name="Corre E."/>
            <person name="Pelletier E."/>
            <person name="Niang G."/>
            <person name="Scheremetjew M."/>
            <person name="Finn R."/>
            <person name="Kale V."/>
            <person name="Holt S."/>
            <person name="Cochrane G."/>
            <person name="Meng A."/>
            <person name="Brown T."/>
            <person name="Cohen L."/>
        </authorList>
    </citation>
    <scope>NUCLEOTIDE SEQUENCE</scope>
    <source>
        <strain evidence="1">CCMP219</strain>
    </source>
</reference>
<proteinExistence type="predicted"/>
<organism evidence="1">
    <name type="scientific">Chlamydomonas euryale</name>
    <dbReference type="NCBI Taxonomy" id="1486919"/>
    <lineage>
        <taxon>Eukaryota</taxon>
        <taxon>Viridiplantae</taxon>
        <taxon>Chlorophyta</taxon>
        <taxon>core chlorophytes</taxon>
        <taxon>Chlorophyceae</taxon>
        <taxon>CS clade</taxon>
        <taxon>Chlamydomonadales</taxon>
        <taxon>Chlamydomonadaceae</taxon>
        <taxon>Chlamydomonas</taxon>
    </lineage>
</organism>
<protein>
    <submittedName>
        <fullName evidence="1">Uncharacterized protein</fullName>
    </submittedName>
</protein>
<dbReference type="AlphaFoldDB" id="A0A7R9VC17"/>